<feature type="modified residue" description="4-aspartylphosphate" evidence="1">
    <location>
        <position position="59"/>
    </location>
</feature>
<sequence length="126" mass="14657">MTKKILLIDDDQVTNFFNRKLIEQSSTPIEVKTVNSVSDAITFLRENKNYWIPDVIFIDIFMPIKSGWDFLEEFQQEFENHATTIKLYMLSSSTEDEDITKAKDHFLVKDYISKPLSSNILGDILS</sequence>
<dbReference type="GO" id="GO:0000160">
    <property type="term" value="P:phosphorelay signal transduction system"/>
    <property type="evidence" value="ECO:0007669"/>
    <property type="project" value="InterPro"/>
</dbReference>
<evidence type="ECO:0000259" key="2">
    <source>
        <dbReference type="PROSITE" id="PS50110"/>
    </source>
</evidence>
<dbReference type="SUPFAM" id="SSF52172">
    <property type="entry name" value="CheY-like"/>
    <property type="match status" value="1"/>
</dbReference>
<gene>
    <name evidence="3" type="ORF">GOQ30_15030</name>
</gene>
<dbReference type="RefSeq" id="WP_140998909.1">
    <property type="nucleotide sequence ID" value="NZ_VDCZ01000012.1"/>
</dbReference>
<dbReference type="PANTHER" id="PTHR44520">
    <property type="entry name" value="RESPONSE REGULATOR RCP1-RELATED"/>
    <property type="match status" value="1"/>
</dbReference>
<dbReference type="EMBL" id="WQLW01000012">
    <property type="protein sequence ID" value="MVO10485.1"/>
    <property type="molecule type" value="Genomic_DNA"/>
</dbReference>
<keyword evidence="1" id="KW-0597">Phosphoprotein</keyword>
<reference evidence="4" key="1">
    <citation type="submission" date="2019-05" db="EMBL/GenBank/DDBJ databases">
        <title>Flavobacterium profundi sp. nov., isolated from a deep-sea seamount.</title>
        <authorList>
            <person name="Zhang D.-C."/>
        </authorList>
    </citation>
    <scope>NUCLEOTIDE SEQUENCE [LARGE SCALE GENOMIC DNA]</scope>
    <source>
        <strain evidence="4">TP390</strain>
    </source>
</reference>
<dbReference type="Gene3D" id="3.40.50.2300">
    <property type="match status" value="1"/>
</dbReference>
<protein>
    <submittedName>
        <fullName evidence="3">Response regulator</fullName>
    </submittedName>
</protein>
<accession>A0A6I4IUK3</accession>
<dbReference type="InterPro" id="IPR001789">
    <property type="entry name" value="Sig_transdc_resp-reg_receiver"/>
</dbReference>
<comment type="caution">
    <text evidence="3">The sequence shown here is derived from an EMBL/GenBank/DDBJ whole genome shotgun (WGS) entry which is preliminary data.</text>
</comment>
<evidence type="ECO:0000313" key="4">
    <source>
        <dbReference type="Proteomes" id="UP000431264"/>
    </source>
</evidence>
<dbReference type="PANTHER" id="PTHR44520:SF2">
    <property type="entry name" value="RESPONSE REGULATOR RCP1"/>
    <property type="match status" value="1"/>
</dbReference>
<dbReference type="CDD" id="cd00156">
    <property type="entry name" value="REC"/>
    <property type="match status" value="1"/>
</dbReference>
<dbReference type="Proteomes" id="UP000431264">
    <property type="component" value="Unassembled WGS sequence"/>
</dbReference>
<dbReference type="AlphaFoldDB" id="A0A6I4IUK3"/>
<evidence type="ECO:0000256" key="1">
    <source>
        <dbReference type="PROSITE-ProRule" id="PRU00169"/>
    </source>
</evidence>
<evidence type="ECO:0000313" key="3">
    <source>
        <dbReference type="EMBL" id="MVO10485.1"/>
    </source>
</evidence>
<dbReference type="PROSITE" id="PS50110">
    <property type="entry name" value="RESPONSE_REGULATORY"/>
    <property type="match status" value="1"/>
</dbReference>
<dbReference type="InterPro" id="IPR011006">
    <property type="entry name" value="CheY-like_superfamily"/>
</dbReference>
<dbReference type="OrthoDB" id="673128at2"/>
<organism evidence="3 4">
    <name type="scientific">Flavobacterium profundi</name>
    <dbReference type="NCBI Taxonomy" id="1774945"/>
    <lineage>
        <taxon>Bacteria</taxon>
        <taxon>Pseudomonadati</taxon>
        <taxon>Bacteroidota</taxon>
        <taxon>Flavobacteriia</taxon>
        <taxon>Flavobacteriales</taxon>
        <taxon>Flavobacteriaceae</taxon>
        <taxon>Flavobacterium</taxon>
    </lineage>
</organism>
<proteinExistence type="predicted"/>
<dbReference type="SMART" id="SM00448">
    <property type="entry name" value="REC"/>
    <property type="match status" value="1"/>
</dbReference>
<dbReference type="InterPro" id="IPR052893">
    <property type="entry name" value="TCS_response_regulator"/>
</dbReference>
<name>A0A6I4IUK3_9FLAO</name>
<keyword evidence="4" id="KW-1185">Reference proteome</keyword>
<feature type="domain" description="Response regulatory" evidence="2">
    <location>
        <begin position="4"/>
        <end position="126"/>
    </location>
</feature>
<dbReference type="Pfam" id="PF00072">
    <property type="entry name" value="Response_reg"/>
    <property type="match status" value="1"/>
</dbReference>